<evidence type="ECO:0000313" key="3">
    <source>
        <dbReference type="Proteomes" id="UP000251634"/>
    </source>
</evidence>
<comment type="caution">
    <text evidence="2">The sequence shown here is derived from an EMBL/GenBank/DDBJ whole genome shotgun (WGS) entry which is preliminary data.</text>
</comment>
<dbReference type="RefSeq" id="WP_112115982.1">
    <property type="nucleotide sequence ID" value="NZ_PRKZ01000007.1"/>
</dbReference>
<dbReference type="PROSITE" id="PS51257">
    <property type="entry name" value="PROKAR_LIPOPROTEIN"/>
    <property type="match status" value="1"/>
</dbReference>
<dbReference type="EMBL" id="PRKZ01000007">
    <property type="protein sequence ID" value="RAW48890.1"/>
    <property type="molecule type" value="Genomic_DNA"/>
</dbReference>
<name>A0A329TJI3_9FIRM</name>
<feature type="signal peptide" evidence="1">
    <location>
        <begin position="1"/>
        <end position="23"/>
    </location>
</feature>
<keyword evidence="1" id="KW-0732">Signal</keyword>
<evidence type="ECO:0008006" key="4">
    <source>
        <dbReference type="Google" id="ProtNLM"/>
    </source>
</evidence>
<dbReference type="Proteomes" id="UP000251634">
    <property type="component" value="Unassembled WGS sequence"/>
</dbReference>
<organism evidence="2 3">
    <name type="scientific">Faecalibacterium prausnitzii</name>
    <dbReference type="NCBI Taxonomy" id="853"/>
    <lineage>
        <taxon>Bacteria</taxon>
        <taxon>Bacillati</taxon>
        <taxon>Bacillota</taxon>
        <taxon>Clostridia</taxon>
        <taxon>Eubacteriales</taxon>
        <taxon>Oscillospiraceae</taxon>
        <taxon>Faecalibacterium</taxon>
    </lineage>
</organism>
<proteinExistence type="predicted"/>
<protein>
    <recommendedName>
        <fullName evidence="4">Lipoprotein</fullName>
    </recommendedName>
</protein>
<accession>A0A329TJI3</accession>
<feature type="chain" id="PRO_5039441620" description="Lipoprotein" evidence="1">
    <location>
        <begin position="24"/>
        <end position="169"/>
    </location>
</feature>
<reference evidence="2 3" key="1">
    <citation type="submission" date="2018-02" db="EMBL/GenBank/DDBJ databases">
        <title>Complete genome sequencing of Faecalibacterium prausnitzii strains isolated from the human gut.</title>
        <authorList>
            <person name="Fitzgerald B.C."/>
            <person name="Shkoporov A.N."/>
            <person name="Ross P.R."/>
            <person name="Hill C."/>
        </authorList>
    </citation>
    <scope>NUCLEOTIDE SEQUENCE [LARGE SCALE GENOMIC DNA]</scope>
    <source>
        <strain evidence="2 3">APC942/8-14-2</strain>
    </source>
</reference>
<gene>
    <name evidence="2" type="ORF">C4N25_10240</name>
</gene>
<evidence type="ECO:0000256" key="1">
    <source>
        <dbReference type="SAM" id="SignalP"/>
    </source>
</evidence>
<dbReference type="AlphaFoldDB" id="A0A329TJI3"/>
<evidence type="ECO:0000313" key="2">
    <source>
        <dbReference type="EMBL" id="RAW48890.1"/>
    </source>
</evidence>
<sequence length="169" mass="19454">MMKLFKKLLAVAMVAVLALTVLTGCDTGTNATPSNNTEFRYWQNFNNGAMNYYKDKGVVLNQVDWSEEYSKVTYQKLSVWMDRNVNDKIKYDDDYQKAIDDIENKSKAANNVKSIKFVVSEAANKEPDYSQLYKLDKFLDADYVGIARISDPDDSNKVYTMFEIFEKIV</sequence>